<reference evidence="3 4" key="1">
    <citation type="submission" date="2023-05" db="EMBL/GenBank/DDBJ databases">
        <authorList>
            <person name="Gao F."/>
        </authorList>
    </citation>
    <scope>NUCLEOTIDE SEQUENCE [LARGE SCALE GENOMIC DNA]</scope>
    <source>
        <strain evidence="3 4">MIMF12</strain>
    </source>
</reference>
<comment type="caution">
    <text evidence="3">The sequence shown here is derived from an EMBL/GenBank/DDBJ whole genome shotgun (WGS) entry which is preliminary data.</text>
</comment>
<evidence type="ECO:0000313" key="3">
    <source>
        <dbReference type="EMBL" id="MDL2342851.1"/>
    </source>
</evidence>
<proteinExistence type="predicted"/>
<feature type="domain" description="Cas12f1-like TNB" evidence="2">
    <location>
        <begin position="288"/>
        <end position="344"/>
    </location>
</feature>
<sequence length="359" mass="39568">MARNDPDLHWVQIRHSSYSRIGPLVQAGALQPYLGRLSGFPGAQVWRVDSPLTVQSDHQCSIAGVPLQAALHHQPSHAYCAMVAASPHFTQYAGTGELSRLLRSHDDWDPGGFAHALEATVRQGRVPLPRPVLAVPPTTYLTHWLADRSFVSRLSNGHYMLGLSYTVRYVPPPGLARRSAVGLDLGIDPLTVAHTDTGATRYFRPTSLRHVGQLPRLSADTHSLLRDLIYASGRLDGEGIVAWLNFHAHTVYAERINHMGMSTHWIHSGRDRAIHDHHFSALSQYLFASGVDFRRVAPHHTSTLCAPCFEHQGRVVYGLRAGDRFRCPACGVNLDAHANAAHNVLLRGRMLPPRGRAAA</sequence>
<accession>A0ABT7JD36</accession>
<name>A0ABT7JD36_9DEIO</name>
<dbReference type="InterPro" id="IPR010095">
    <property type="entry name" value="Cas12f1-like_TNB"/>
</dbReference>
<dbReference type="EMBL" id="JASNGB010000006">
    <property type="protein sequence ID" value="MDL2342851.1"/>
    <property type="molecule type" value="Genomic_DNA"/>
</dbReference>
<organism evidence="3 4">
    <name type="scientific">Deinococcus rhizophilus</name>
    <dbReference type="NCBI Taxonomy" id="3049544"/>
    <lineage>
        <taxon>Bacteria</taxon>
        <taxon>Thermotogati</taxon>
        <taxon>Deinococcota</taxon>
        <taxon>Deinococci</taxon>
        <taxon>Deinococcales</taxon>
        <taxon>Deinococcaceae</taxon>
        <taxon>Deinococcus</taxon>
    </lineage>
</organism>
<keyword evidence="1" id="KW-0238">DNA-binding</keyword>
<gene>
    <name evidence="3" type="ORF">QOL99_01680</name>
</gene>
<evidence type="ECO:0000256" key="1">
    <source>
        <dbReference type="ARBA" id="ARBA00023125"/>
    </source>
</evidence>
<keyword evidence="4" id="KW-1185">Reference proteome</keyword>
<evidence type="ECO:0000259" key="2">
    <source>
        <dbReference type="Pfam" id="PF07282"/>
    </source>
</evidence>
<dbReference type="Pfam" id="PF07282">
    <property type="entry name" value="Cas12f1-like_TNB"/>
    <property type="match status" value="1"/>
</dbReference>
<protein>
    <submittedName>
        <fullName evidence="3">Zinc ribbon domain-containing protein</fullName>
    </submittedName>
</protein>
<evidence type="ECO:0000313" key="4">
    <source>
        <dbReference type="Proteomes" id="UP001302059"/>
    </source>
</evidence>
<dbReference type="RefSeq" id="WP_285520881.1">
    <property type="nucleotide sequence ID" value="NZ_JASNGB010000006.1"/>
</dbReference>
<dbReference type="Proteomes" id="UP001302059">
    <property type="component" value="Unassembled WGS sequence"/>
</dbReference>